<keyword evidence="2 3" id="KW-0143">Chaperone</keyword>
<reference evidence="4" key="2">
    <citation type="journal article" date="2021" name="PeerJ">
        <title>Extensive microbial diversity within the chicken gut microbiome revealed by metagenomics and culture.</title>
        <authorList>
            <person name="Gilroy R."/>
            <person name="Ravi A."/>
            <person name="Getino M."/>
            <person name="Pursley I."/>
            <person name="Horton D.L."/>
            <person name="Alikhan N.F."/>
            <person name="Baker D."/>
            <person name="Gharbi K."/>
            <person name="Hall N."/>
            <person name="Watson M."/>
            <person name="Adriaenssens E.M."/>
            <person name="Foster-Nyarko E."/>
            <person name="Jarju S."/>
            <person name="Secka A."/>
            <person name="Antonio M."/>
            <person name="Oren A."/>
            <person name="Chaudhuri R.R."/>
            <person name="La Ragione R."/>
            <person name="Hildebrand F."/>
            <person name="Pallen M.J."/>
        </authorList>
    </citation>
    <scope>NUCLEOTIDE SEQUENCE</scope>
    <source>
        <strain evidence="4">ChiHcec3-6078</strain>
    </source>
</reference>
<dbReference type="Proteomes" id="UP000824090">
    <property type="component" value="Unassembled WGS sequence"/>
</dbReference>
<keyword evidence="3" id="KW-0996">Nickel insertion</keyword>
<dbReference type="PANTHER" id="PTHR33643:SF1">
    <property type="entry name" value="UREASE ACCESSORY PROTEIN D"/>
    <property type="match status" value="1"/>
</dbReference>
<evidence type="ECO:0000256" key="2">
    <source>
        <dbReference type="ARBA" id="ARBA00023186"/>
    </source>
</evidence>
<reference evidence="4" key="1">
    <citation type="submission" date="2020-10" db="EMBL/GenBank/DDBJ databases">
        <authorList>
            <person name="Gilroy R."/>
        </authorList>
    </citation>
    <scope>NUCLEOTIDE SEQUENCE</scope>
    <source>
        <strain evidence="4">ChiHcec3-6078</strain>
    </source>
</reference>
<gene>
    <name evidence="3" type="primary">ureD</name>
    <name evidence="4" type="ORF">IAC50_06230</name>
</gene>
<dbReference type="Pfam" id="PF01774">
    <property type="entry name" value="UreD"/>
    <property type="match status" value="1"/>
</dbReference>
<comment type="caution">
    <text evidence="4">The sequence shown here is derived from an EMBL/GenBank/DDBJ whole genome shotgun (WGS) entry which is preliminary data.</text>
</comment>
<evidence type="ECO:0000313" key="4">
    <source>
        <dbReference type="EMBL" id="HIU26069.1"/>
    </source>
</evidence>
<comment type="subcellular location">
    <subcellularLocation>
        <location evidence="3">Cytoplasm</location>
    </subcellularLocation>
</comment>
<comment type="subunit">
    <text evidence="3">UreD, UreF and UreG form a complex that acts as a GTP-hydrolysis-dependent molecular chaperone, activating the urease apoprotein by helping to assemble the nickel containing metallocenter of UreC. The UreE protein probably delivers the nickel.</text>
</comment>
<name>A0A9D1I188_9FIRM</name>
<evidence type="ECO:0000313" key="5">
    <source>
        <dbReference type="Proteomes" id="UP000824090"/>
    </source>
</evidence>
<dbReference type="GO" id="GO:0016151">
    <property type="term" value="F:nickel cation binding"/>
    <property type="evidence" value="ECO:0007669"/>
    <property type="project" value="UniProtKB-UniRule"/>
</dbReference>
<dbReference type="HAMAP" id="MF_01384">
    <property type="entry name" value="UreD"/>
    <property type="match status" value="1"/>
</dbReference>
<organism evidence="4 5">
    <name type="scientific">Candidatus Allocopromorpha excrementigallinarum</name>
    <dbReference type="NCBI Taxonomy" id="2840742"/>
    <lineage>
        <taxon>Bacteria</taxon>
        <taxon>Bacillati</taxon>
        <taxon>Bacillota</taxon>
        <taxon>Clostridia</taxon>
        <taxon>Eubacteriales</taxon>
        <taxon>Eubacteriaceae</taxon>
        <taxon>Eubacteriaceae incertae sedis</taxon>
        <taxon>Candidatus Allocopromorpha</taxon>
    </lineage>
</organism>
<dbReference type="AlphaFoldDB" id="A0A9D1I188"/>
<dbReference type="GO" id="GO:0005737">
    <property type="term" value="C:cytoplasm"/>
    <property type="evidence" value="ECO:0007669"/>
    <property type="project" value="UniProtKB-SubCell"/>
</dbReference>
<sequence length="272" mass="30902">MNKPTGELRLVFRRKKDGDTLLAEQYYKLPLQIMKPHYQEGDGTPFIYLLNPGGGVLQHDRLMTEIILEDESRAFVTTQSNTKFYKMDEGHAEVVNRVTVGSGAVLEYLPEHNVPFAMSRACQENDFFLQKDSTLIASDMVTAGRTARGEVFQYDLYSSKTRIYVDGRLKLYDRSIMDPKAMDMTGLGLMEGYLSSGTIYVYSEKIHDRLPEQLNKMTAEGVSLAAGKIDDTLMTVRFLGSSMVHMKEAADRVWGEIRRCVLGKEPVRVRKY</sequence>
<dbReference type="EMBL" id="DVMP01000117">
    <property type="protein sequence ID" value="HIU26069.1"/>
    <property type="molecule type" value="Genomic_DNA"/>
</dbReference>
<dbReference type="InterPro" id="IPR002669">
    <property type="entry name" value="UreD"/>
</dbReference>
<accession>A0A9D1I188</accession>
<proteinExistence type="inferred from homology"/>
<comment type="function">
    <text evidence="3">Required for maturation of urease via the functional incorporation of the urease nickel metallocenter.</text>
</comment>
<dbReference type="PANTHER" id="PTHR33643">
    <property type="entry name" value="UREASE ACCESSORY PROTEIN D"/>
    <property type="match status" value="1"/>
</dbReference>
<evidence type="ECO:0000256" key="3">
    <source>
        <dbReference type="HAMAP-Rule" id="MF_01384"/>
    </source>
</evidence>
<protein>
    <recommendedName>
        <fullName evidence="3">Urease accessory protein UreD</fullName>
    </recommendedName>
</protein>
<comment type="similarity">
    <text evidence="1 3">Belongs to the UreD family.</text>
</comment>
<keyword evidence="3" id="KW-0963">Cytoplasm</keyword>
<evidence type="ECO:0000256" key="1">
    <source>
        <dbReference type="ARBA" id="ARBA00007177"/>
    </source>
</evidence>